<evidence type="ECO:0000313" key="1">
    <source>
        <dbReference type="EMBL" id="PSR99296.1"/>
    </source>
</evidence>
<proteinExistence type="predicted"/>
<reference evidence="1 2" key="1">
    <citation type="submission" date="2018-02" db="EMBL/GenBank/DDBJ databases">
        <title>Genome sequence of the basidiomycete white-rot fungus Phlebia centrifuga.</title>
        <authorList>
            <person name="Granchi Z."/>
            <person name="Peng M."/>
            <person name="de Vries R.P."/>
            <person name="Hilden K."/>
            <person name="Makela M.R."/>
            <person name="Grigoriev I."/>
            <person name="Riley R."/>
        </authorList>
    </citation>
    <scope>NUCLEOTIDE SEQUENCE [LARGE SCALE GENOMIC DNA]</scope>
    <source>
        <strain evidence="1 2">FBCC195</strain>
    </source>
</reference>
<dbReference type="AlphaFoldDB" id="A0A2R6PZ29"/>
<gene>
    <name evidence="1" type="ORF">PHLCEN_2v4155</name>
</gene>
<protein>
    <submittedName>
        <fullName evidence="1">Uncharacterized protein</fullName>
    </submittedName>
</protein>
<accession>A0A2R6PZ29</accession>
<organism evidence="1 2">
    <name type="scientific">Hermanssonia centrifuga</name>
    <dbReference type="NCBI Taxonomy" id="98765"/>
    <lineage>
        <taxon>Eukaryota</taxon>
        <taxon>Fungi</taxon>
        <taxon>Dikarya</taxon>
        <taxon>Basidiomycota</taxon>
        <taxon>Agaricomycotina</taxon>
        <taxon>Agaricomycetes</taxon>
        <taxon>Polyporales</taxon>
        <taxon>Meruliaceae</taxon>
        <taxon>Hermanssonia</taxon>
    </lineage>
</organism>
<dbReference type="EMBL" id="MLYV02000421">
    <property type="protein sequence ID" value="PSR99296.1"/>
    <property type="molecule type" value="Genomic_DNA"/>
</dbReference>
<dbReference type="Proteomes" id="UP000186601">
    <property type="component" value="Unassembled WGS sequence"/>
</dbReference>
<evidence type="ECO:0000313" key="2">
    <source>
        <dbReference type="Proteomes" id="UP000186601"/>
    </source>
</evidence>
<name>A0A2R6PZ29_9APHY</name>
<keyword evidence="2" id="KW-1185">Reference proteome</keyword>
<sequence length="97" mass="11163">MLSIQNGRPPLSLIDNLHLRQFIQLYLLCKAHYRSVEADIHSWRITEDNRIDQRNGMVKDLEGDLSKAAVKAAHELEEIDGLNIIDLSQVLTLEDHF</sequence>
<comment type="caution">
    <text evidence="1">The sequence shown here is derived from an EMBL/GenBank/DDBJ whole genome shotgun (WGS) entry which is preliminary data.</text>
</comment>